<evidence type="ECO:0000256" key="10">
    <source>
        <dbReference type="PIRNR" id="PIRNR016302"/>
    </source>
</evidence>
<proteinExistence type="inferred from homology"/>
<evidence type="ECO:0000256" key="12">
    <source>
        <dbReference type="SAM" id="Phobius"/>
    </source>
</evidence>
<evidence type="ECO:0000256" key="2">
    <source>
        <dbReference type="ARBA" id="ARBA00004308"/>
    </source>
</evidence>
<dbReference type="SUPFAM" id="SSF48208">
    <property type="entry name" value="Six-hairpin glycosidases"/>
    <property type="match status" value="1"/>
</dbReference>
<dbReference type="GO" id="GO:0009272">
    <property type="term" value="P:fungal-type cell wall biogenesis"/>
    <property type="evidence" value="ECO:0007669"/>
    <property type="project" value="TreeGrafter"/>
</dbReference>
<evidence type="ECO:0000256" key="8">
    <source>
        <dbReference type="ARBA" id="ARBA00023180"/>
    </source>
</evidence>
<dbReference type="GO" id="GO:0012505">
    <property type="term" value="C:endomembrane system"/>
    <property type="evidence" value="ECO:0007669"/>
    <property type="project" value="UniProtKB-SubCell"/>
</dbReference>
<keyword evidence="8" id="KW-0325">Glycoprotein</keyword>
<gene>
    <name evidence="14" type="ORF">PISL3812_08066</name>
</gene>
<evidence type="ECO:0000256" key="7">
    <source>
        <dbReference type="ARBA" id="ARBA00023136"/>
    </source>
</evidence>
<keyword evidence="6 10" id="KW-0378">Hydrolase</keyword>
<dbReference type="EMBL" id="CVMT01000009">
    <property type="protein sequence ID" value="CRG91018.1"/>
    <property type="molecule type" value="Genomic_DNA"/>
</dbReference>
<sequence>MRFSNQLFLYSQLLANVPLALGLDVDAGSADSLKSAAQTAAASAVNYYNTRDPSVRNIPGQFYNTWWEGGAFFTFLINYWHWTGDDQYNDIVNKGMLWQKGDSNDFDPSNASLYMGNDDQEFWALAAATAIEQKFPDVPDNPSWLSLAQGAFNDFADRWNQDKAECGGGLRWQVNSIQGSGYNSKNAISNGNFFQLAARLARYTKNETYANWANTVYDWTLSVPLLDNQTWFMNDSIQISQDCGAPSPQQWSYNYGSYITGLAYMYNITNGATKYKTGIDGLMRQLFSTFFPKEFGGNTLSEVSCEPYHDCNRDQIIYKGLITNWLSLVSQLAPYTLGEIEPKLKASAEAAGTQCSGPNNECGIAWHNATWDGTEGIEQEMAALSAFANTLVLYQSAPSGSYTPPSSPAPVTADTGGNSTSDPSGGQSGGGEQNLPTPKKVTAGDRAGAAILTIVFTTAWIGMMVWVAYGEFRF</sequence>
<dbReference type="STRING" id="28573.A0A0U1M5V0"/>
<evidence type="ECO:0000256" key="1">
    <source>
        <dbReference type="ARBA" id="ARBA00001452"/>
    </source>
</evidence>
<keyword evidence="12" id="KW-0812">Transmembrane</keyword>
<feature type="transmembrane region" description="Helical" evidence="12">
    <location>
        <begin position="447"/>
        <end position="469"/>
    </location>
</feature>
<dbReference type="InterPro" id="IPR014480">
    <property type="entry name" value="Mannan-1_6-alpha_mannosidase"/>
</dbReference>
<comment type="subcellular location">
    <subcellularLocation>
        <location evidence="2">Endomembrane system</location>
    </subcellularLocation>
</comment>
<evidence type="ECO:0000256" key="5">
    <source>
        <dbReference type="ARBA" id="ARBA00022729"/>
    </source>
</evidence>
<comment type="similarity">
    <text evidence="3 10">Belongs to the glycosyl hydrolase 76 family.</text>
</comment>
<dbReference type="Gene3D" id="1.50.10.20">
    <property type="match status" value="1"/>
</dbReference>
<dbReference type="GO" id="GO:0016052">
    <property type="term" value="P:carbohydrate catabolic process"/>
    <property type="evidence" value="ECO:0007669"/>
    <property type="project" value="InterPro"/>
</dbReference>
<reference evidence="14 15" key="1">
    <citation type="submission" date="2015-04" db="EMBL/GenBank/DDBJ databases">
        <authorList>
            <person name="Syromyatnikov M.Y."/>
            <person name="Popov V.N."/>
        </authorList>
    </citation>
    <scope>NUCLEOTIDE SEQUENCE [LARGE SCALE GENOMIC DNA]</scope>
    <source>
        <strain evidence="14">WF-38-12</strain>
    </source>
</reference>
<dbReference type="EC" id="3.2.1.101" evidence="4 10"/>
<evidence type="ECO:0000313" key="15">
    <source>
        <dbReference type="Proteomes" id="UP000054383"/>
    </source>
</evidence>
<dbReference type="PIRSF" id="PIRSF016302">
    <property type="entry name" value="Man_a_manosd"/>
    <property type="match status" value="1"/>
</dbReference>
<name>A0A0U1M5V0_TALIS</name>
<protein>
    <recommendedName>
        <fullName evidence="4 10">Mannan endo-1,6-alpha-mannosidase</fullName>
        <ecNumber evidence="4 10">3.2.1.101</ecNumber>
    </recommendedName>
</protein>
<evidence type="ECO:0000256" key="4">
    <source>
        <dbReference type="ARBA" id="ARBA00012350"/>
    </source>
</evidence>
<dbReference type="PANTHER" id="PTHR12145">
    <property type="entry name" value="MANNAN ENDO-1,6-ALPHA-MANNOSIDASE DCW1"/>
    <property type="match status" value="1"/>
</dbReference>
<feature type="region of interest" description="Disordered" evidence="11">
    <location>
        <begin position="400"/>
        <end position="441"/>
    </location>
</feature>
<evidence type="ECO:0000256" key="13">
    <source>
        <dbReference type="SAM" id="SignalP"/>
    </source>
</evidence>
<dbReference type="Pfam" id="PF03663">
    <property type="entry name" value="Glyco_hydro_76"/>
    <property type="match status" value="1"/>
</dbReference>
<evidence type="ECO:0000313" key="14">
    <source>
        <dbReference type="EMBL" id="CRG91018.1"/>
    </source>
</evidence>
<dbReference type="OrthoDB" id="4187847at2759"/>
<organism evidence="14 15">
    <name type="scientific">Talaromyces islandicus</name>
    <name type="common">Penicillium islandicum</name>
    <dbReference type="NCBI Taxonomy" id="28573"/>
    <lineage>
        <taxon>Eukaryota</taxon>
        <taxon>Fungi</taxon>
        <taxon>Dikarya</taxon>
        <taxon>Ascomycota</taxon>
        <taxon>Pezizomycotina</taxon>
        <taxon>Eurotiomycetes</taxon>
        <taxon>Eurotiomycetidae</taxon>
        <taxon>Eurotiales</taxon>
        <taxon>Trichocomaceae</taxon>
        <taxon>Talaromyces</taxon>
        <taxon>Talaromyces sect. Islandici</taxon>
    </lineage>
</organism>
<evidence type="ECO:0000256" key="11">
    <source>
        <dbReference type="SAM" id="MobiDB-lite"/>
    </source>
</evidence>
<evidence type="ECO:0000256" key="3">
    <source>
        <dbReference type="ARBA" id="ARBA00009699"/>
    </source>
</evidence>
<dbReference type="InterPro" id="IPR008928">
    <property type="entry name" value="6-hairpin_glycosidase_sf"/>
</dbReference>
<dbReference type="GO" id="GO:0008496">
    <property type="term" value="F:mannan endo-1,6-alpha-mannosidase activity"/>
    <property type="evidence" value="ECO:0007669"/>
    <property type="project" value="UniProtKB-UniRule"/>
</dbReference>
<feature type="compositionally biased region" description="Polar residues" evidence="11">
    <location>
        <begin position="415"/>
        <end position="425"/>
    </location>
</feature>
<feature type="chain" id="PRO_5006711589" description="Mannan endo-1,6-alpha-mannosidase" evidence="13">
    <location>
        <begin position="23"/>
        <end position="474"/>
    </location>
</feature>
<keyword evidence="15" id="KW-1185">Reference proteome</keyword>
<feature type="signal peptide" evidence="13">
    <location>
        <begin position="1"/>
        <end position="22"/>
    </location>
</feature>
<dbReference type="InterPro" id="IPR005198">
    <property type="entry name" value="Glyco_hydro_76"/>
</dbReference>
<keyword evidence="9 10" id="KW-0326">Glycosidase</keyword>
<dbReference type="Proteomes" id="UP000054383">
    <property type="component" value="Unassembled WGS sequence"/>
</dbReference>
<dbReference type="OMA" id="YMGNDDQ"/>
<dbReference type="PANTHER" id="PTHR12145:SF37">
    <property type="entry name" value="MANNAN ENDO-1,6-ALPHA-MANNOSIDASE"/>
    <property type="match status" value="1"/>
</dbReference>
<keyword evidence="5 13" id="KW-0732">Signal</keyword>
<evidence type="ECO:0000256" key="6">
    <source>
        <dbReference type="ARBA" id="ARBA00022801"/>
    </source>
</evidence>
<accession>A0A0U1M5V0</accession>
<evidence type="ECO:0000256" key="9">
    <source>
        <dbReference type="ARBA" id="ARBA00023295"/>
    </source>
</evidence>
<keyword evidence="12" id="KW-1133">Transmembrane helix</keyword>
<dbReference type="FunFam" id="1.50.10.20:FF:000006">
    <property type="entry name" value="Mannan endo-1,6-alpha-mannosidase"/>
    <property type="match status" value="1"/>
</dbReference>
<dbReference type="AlphaFoldDB" id="A0A0U1M5V0"/>
<comment type="catalytic activity">
    <reaction evidence="1 10">
        <text>Random hydrolysis of (1-&gt;6)-alpha-D-mannosidic linkages in unbranched (1-&gt;6)-mannans.</text>
        <dbReference type="EC" id="3.2.1.101"/>
    </reaction>
</comment>
<keyword evidence="7 12" id="KW-0472">Membrane</keyword>